<dbReference type="EC" id="1.97.1.-" evidence="7"/>
<comment type="cofactor">
    <cofactor evidence="1">
        <name>[4Fe-4S] cluster</name>
        <dbReference type="ChEBI" id="CHEBI:49883"/>
    </cofactor>
</comment>
<keyword evidence="6" id="KW-0411">Iron-sulfur</keyword>
<dbReference type="GO" id="GO:0004748">
    <property type="term" value="F:ribonucleoside-diphosphate reductase activity, thioredoxin disulfide as acceptor"/>
    <property type="evidence" value="ECO:0007669"/>
    <property type="project" value="TreeGrafter"/>
</dbReference>
<keyword evidence="4" id="KW-0479">Metal-binding</keyword>
<dbReference type="SFLD" id="SFLDG01063">
    <property type="entry name" value="activating_enzymes__group_1"/>
    <property type="match status" value="1"/>
</dbReference>
<dbReference type="GO" id="GO:0046872">
    <property type="term" value="F:metal ion binding"/>
    <property type="evidence" value="ECO:0007669"/>
    <property type="project" value="UniProtKB-KW"/>
</dbReference>
<keyword evidence="9" id="KW-1185">Reference proteome</keyword>
<dbReference type="InterPro" id="IPR058240">
    <property type="entry name" value="rSAM_sf"/>
</dbReference>
<dbReference type="SFLD" id="SFLDG01066">
    <property type="entry name" value="organic_radical-activating_enz"/>
    <property type="match status" value="1"/>
</dbReference>
<gene>
    <name evidence="8" type="primary">nrdG</name>
    <name evidence="8" type="ORF">CLOHIR_00660</name>
</gene>
<organism evidence="8 9">
    <name type="scientific">Peptacetobacter hiranonis (strain DSM 13275 / JCM 10541 / KCTC 15199 / TO-931)</name>
    <name type="common">Clostridium hiranonis</name>
    <dbReference type="NCBI Taxonomy" id="500633"/>
    <lineage>
        <taxon>Bacteria</taxon>
        <taxon>Bacillati</taxon>
        <taxon>Bacillota</taxon>
        <taxon>Clostridia</taxon>
        <taxon>Peptostreptococcales</taxon>
        <taxon>Peptostreptococcaceae</taxon>
        <taxon>Peptacetobacter</taxon>
    </lineage>
</organism>
<evidence type="ECO:0000256" key="1">
    <source>
        <dbReference type="ARBA" id="ARBA00001966"/>
    </source>
</evidence>
<dbReference type="GO" id="GO:0043365">
    <property type="term" value="F:[formate-C-acetyltransferase]-activating enzyme activity"/>
    <property type="evidence" value="ECO:0007669"/>
    <property type="project" value="InterPro"/>
</dbReference>
<dbReference type="InterPro" id="IPR013785">
    <property type="entry name" value="Aldolase_TIM"/>
</dbReference>
<dbReference type="CDD" id="cd01335">
    <property type="entry name" value="Radical_SAM"/>
    <property type="match status" value="1"/>
</dbReference>
<dbReference type="Gene3D" id="3.20.20.70">
    <property type="entry name" value="Aldolase class I"/>
    <property type="match status" value="1"/>
</dbReference>
<dbReference type="InterPro" id="IPR012837">
    <property type="entry name" value="NrdG"/>
</dbReference>
<evidence type="ECO:0000313" key="9">
    <source>
        <dbReference type="Proteomes" id="UP000003178"/>
    </source>
</evidence>
<dbReference type="STRING" id="500633.CLOHIR_00660"/>
<dbReference type="NCBIfam" id="TIGR02491">
    <property type="entry name" value="NrdG"/>
    <property type="match status" value="1"/>
</dbReference>
<proteinExistence type="inferred from homology"/>
<dbReference type="OrthoDB" id="9782387at2"/>
<dbReference type="AlphaFoldDB" id="B6FXQ9"/>
<keyword evidence="3" id="KW-0949">S-adenosyl-L-methionine</keyword>
<dbReference type="eggNOG" id="COG0602">
    <property type="taxonomic scope" value="Bacteria"/>
</dbReference>
<dbReference type="PANTHER" id="PTHR30352">
    <property type="entry name" value="PYRUVATE FORMATE-LYASE-ACTIVATING ENZYME"/>
    <property type="match status" value="1"/>
</dbReference>
<evidence type="ECO:0000256" key="5">
    <source>
        <dbReference type="ARBA" id="ARBA00023004"/>
    </source>
</evidence>
<dbReference type="GO" id="GO:0051539">
    <property type="term" value="F:4 iron, 4 sulfur cluster binding"/>
    <property type="evidence" value="ECO:0007669"/>
    <property type="project" value="UniProtKB-KW"/>
</dbReference>
<dbReference type="InterPro" id="IPR007197">
    <property type="entry name" value="rSAM"/>
</dbReference>
<protein>
    <recommendedName>
        <fullName evidence="7">Anaerobic ribonucleoside-triphosphate reductase-activating protein</fullName>
        <ecNumber evidence="7">1.97.1.-</ecNumber>
    </recommendedName>
</protein>
<evidence type="ECO:0000256" key="7">
    <source>
        <dbReference type="PIRNR" id="PIRNR000368"/>
    </source>
</evidence>
<evidence type="ECO:0000313" key="8">
    <source>
        <dbReference type="EMBL" id="EEA85708.1"/>
    </source>
</evidence>
<keyword evidence="7 8" id="KW-0560">Oxidoreductase</keyword>
<sequence>MDIRIASDVTFDSIVDGPGLRAVVWTQGCKHNCIGCHNPQTHSTMGGKVVDTSEIIDKIKSKKLQSGVTLSGGEPFLQPEAVGEIASAVKEMGMNVWSFTGFTFEQLIDKKNKNYFSNIRLLNNIDVLVDGKFEFDKKDISLKFRGSSNQRIIDVKKSLKLGRVVIREKYTENYIDNFLPMAK</sequence>
<dbReference type="EMBL" id="ABWP01000025">
    <property type="protein sequence ID" value="EEA85708.1"/>
    <property type="molecule type" value="Genomic_DNA"/>
</dbReference>
<reference evidence="8 9" key="1">
    <citation type="submission" date="2008-09" db="EMBL/GenBank/DDBJ databases">
        <authorList>
            <person name="Fulton L."/>
            <person name="Clifton S."/>
            <person name="Fulton B."/>
            <person name="Xu J."/>
            <person name="Minx P."/>
            <person name="Pepin K.H."/>
            <person name="Johnson M."/>
            <person name="Thiruvilangam P."/>
            <person name="Bhonagiri V."/>
            <person name="Nash W.E."/>
            <person name="Mardis E.R."/>
            <person name="Wilson R.K."/>
        </authorList>
    </citation>
    <scope>NUCLEOTIDE SEQUENCE [LARGE SCALE GENOMIC DNA]</scope>
    <source>
        <strain evidence="8 9">DSM 13275</strain>
    </source>
</reference>
<evidence type="ECO:0000256" key="3">
    <source>
        <dbReference type="ARBA" id="ARBA00022691"/>
    </source>
</evidence>
<dbReference type="PIRSF" id="PIRSF000368">
    <property type="entry name" value="NrdG"/>
    <property type="match status" value="1"/>
</dbReference>
<evidence type="ECO:0000256" key="2">
    <source>
        <dbReference type="ARBA" id="ARBA00022485"/>
    </source>
</evidence>
<dbReference type="InterPro" id="IPR034457">
    <property type="entry name" value="Organic_radical-activating"/>
</dbReference>
<dbReference type="PANTHER" id="PTHR30352:SF2">
    <property type="entry name" value="ANAEROBIC RIBONUCLEOSIDE-TRIPHOSPHATE REDUCTASE-ACTIVATING PROTEIN"/>
    <property type="match status" value="1"/>
</dbReference>
<dbReference type="SFLD" id="SFLDS00029">
    <property type="entry name" value="Radical_SAM"/>
    <property type="match status" value="1"/>
</dbReference>
<dbReference type="HOGENOM" id="CLU_089926_0_0_9"/>
<comment type="similarity">
    <text evidence="7">Belongs to the organic radical-activating enzymes family.</text>
</comment>
<dbReference type="SUPFAM" id="SSF102114">
    <property type="entry name" value="Radical SAM enzymes"/>
    <property type="match status" value="1"/>
</dbReference>
<dbReference type="RefSeq" id="WP_006441132.1">
    <property type="nucleotide sequence ID" value="NZ_DS995684.1"/>
</dbReference>
<keyword evidence="5" id="KW-0408">Iron</keyword>
<comment type="function">
    <text evidence="7">Activation of anaerobic ribonucleoside-triphosphate reductase under anaerobic conditions by generation of an organic free radical, using S-adenosylmethionine and reduced flavodoxin as cosubstrates to produce 5'-deoxy-adenosine.</text>
</comment>
<dbReference type="Pfam" id="PF13353">
    <property type="entry name" value="Fer4_12"/>
    <property type="match status" value="1"/>
</dbReference>
<comment type="caution">
    <text evidence="8">The sequence shown here is derived from an EMBL/GenBank/DDBJ whole genome shotgun (WGS) entry which is preliminary data.</text>
</comment>
<accession>B6FXQ9</accession>
<keyword evidence="2" id="KW-0004">4Fe-4S</keyword>
<evidence type="ECO:0000256" key="6">
    <source>
        <dbReference type="ARBA" id="ARBA00023014"/>
    </source>
</evidence>
<dbReference type="SFLD" id="SFLDF00299">
    <property type="entry name" value="anaerobic_ribonucleoside-triph"/>
    <property type="match status" value="1"/>
</dbReference>
<evidence type="ECO:0000256" key="4">
    <source>
        <dbReference type="ARBA" id="ARBA00022723"/>
    </source>
</evidence>
<name>B6FXQ9_PEPHT</name>
<reference evidence="8 9" key="2">
    <citation type="submission" date="2008-10" db="EMBL/GenBank/DDBJ databases">
        <title>Draft genome sequence of Clostridium hiranonis (DSM 13275).</title>
        <authorList>
            <person name="Sudarsanam P."/>
            <person name="Ley R."/>
            <person name="Guruge J."/>
            <person name="Turnbaugh P.J."/>
            <person name="Mahowald M."/>
            <person name="Liep D."/>
            <person name="Gordon J."/>
        </authorList>
    </citation>
    <scope>NUCLEOTIDE SEQUENCE [LARGE SCALE GENOMIC DNA]</scope>
    <source>
        <strain evidence="8 9">DSM 13275</strain>
    </source>
</reference>
<dbReference type="Proteomes" id="UP000003178">
    <property type="component" value="Unassembled WGS sequence"/>
</dbReference>